<dbReference type="PANTHER" id="PTHR43664:SF1">
    <property type="entry name" value="BETA-METHYLMALYL-COA DEHYDRATASE"/>
    <property type="match status" value="1"/>
</dbReference>
<evidence type="ECO:0000259" key="1">
    <source>
        <dbReference type="Pfam" id="PF01575"/>
    </source>
</evidence>
<name>A0A7C0U622_9BACT</name>
<dbReference type="Proteomes" id="UP000885690">
    <property type="component" value="Unassembled WGS sequence"/>
</dbReference>
<dbReference type="InterPro" id="IPR052342">
    <property type="entry name" value="MCH/BMMD"/>
</dbReference>
<protein>
    <submittedName>
        <fullName evidence="2">Dehydratase</fullName>
    </submittedName>
</protein>
<sequence>MSPAIHPAAKYWEEFQVGEVFSSPARTVTEADIVNFCGLSGDFNPLHSDKTFASAGLFGEPIAHGLLVLSIATGAMSRLGFVEGTVEAFLGLNWRFTAPVKIGDTVRVEFKVKEKKESKKAGHGILVLEVIIKNQRSDVVQQGDWYLLIRKKSSA</sequence>
<gene>
    <name evidence="2" type="ORF">ENF32_01260</name>
</gene>
<accession>A0A7C0U622</accession>
<comment type="caution">
    <text evidence="2">The sequence shown here is derived from an EMBL/GenBank/DDBJ whole genome shotgun (WGS) entry which is preliminary data.</text>
</comment>
<proteinExistence type="predicted"/>
<feature type="domain" description="MaoC-like" evidence="1">
    <location>
        <begin position="17"/>
        <end position="127"/>
    </location>
</feature>
<dbReference type="AlphaFoldDB" id="A0A7C0U622"/>
<organism evidence="2">
    <name type="scientific">Thermosulfidibacter takaii</name>
    <dbReference type="NCBI Taxonomy" id="412593"/>
    <lineage>
        <taxon>Bacteria</taxon>
        <taxon>Pseudomonadati</taxon>
        <taxon>Thermosulfidibacterota</taxon>
        <taxon>Thermosulfidibacteria</taxon>
        <taxon>Thermosulfidibacterales</taxon>
        <taxon>Thermosulfidibacteraceae</taxon>
    </lineage>
</organism>
<dbReference type="InterPro" id="IPR029069">
    <property type="entry name" value="HotDog_dom_sf"/>
</dbReference>
<dbReference type="SUPFAM" id="SSF54637">
    <property type="entry name" value="Thioesterase/thiol ester dehydrase-isomerase"/>
    <property type="match status" value="1"/>
</dbReference>
<dbReference type="Gene3D" id="3.10.129.10">
    <property type="entry name" value="Hotdog Thioesterase"/>
    <property type="match status" value="1"/>
</dbReference>
<reference evidence="2" key="1">
    <citation type="journal article" date="2020" name="mSystems">
        <title>Genome- and Community-Level Interaction Insights into Carbon Utilization and Element Cycling Functions of Hydrothermarchaeota in Hydrothermal Sediment.</title>
        <authorList>
            <person name="Zhou Z."/>
            <person name="Liu Y."/>
            <person name="Xu W."/>
            <person name="Pan J."/>
            <person name="Luo Z.H."/>
            <person name="Li M."/>
        </authorList>
    </citation>
    <scope>NUCLEOTIDE SEQUENCE [LARGE SCALE GENOMIC DNA]</scope>
    <source>
        <strain evidence="2">HyVt-115</strain>
    </source>
</reference>
<dbReference type="Pfam" id="PF01575">
    <property type="entry name" value="MaoC_dehydratas"/>
    <property type="match status" value="1"/>
</dbReference>
<evidence type="ECO:0000313" key="2">
    <source>
        <dbReference type="EMBL" id="HDD52681.1"/>
    </source>
</evidence>
<dbReference type="EMBL" id="DQWS01000049">
    <property type="protein sequence ID" value="HDD52681.1"/>
    <property type="molecule type" value="Genomic_DNA"/>
</dbReference>
<dbReference type="InterPro" id="IPR002539">
    <property type="entry name" value="MaoC-like_dom"/>
</dbReference>
<dbReference type="PANTHER" id="PTHR43664">
    <property type="entry name" value="MONOAMINE OXIDASE-RELATED"/>
    <property type="match status" value="1"/>
</dbReference>